<dbReference type="OMA" id="IDCESCR"/>
<dbReference type="EMBL" id="CM000768">
    <property type="protein sequence ID" value="KXG21457.1"/>
    <property type="molecule type" value="Genomic_DNA"/>
</dbReference>
<dbReference type="Gramene" id="KXG21457">
    <property type="protein sequence ID" value="KXG21457"/>
    <property type="gene ID" value="SORBI_3009G065700"/>
</dbReference>
<dbReference type="Proteomes" id="UP000000768">
    <property type="component" value="Chromosome 9"/>
</dbReference>
<proteinExistence type="predicted"/>
<reference evidence="2 3" key="1">
    <citation type="journal article" date="2009" name="Nature">
        <title>The Sorghum bicolor genome and the diversification of grasses.</title>
        <authorList>
            <person name="Paterson A.H."/>
            <person name="Bowers J.E."/>
            <person name="Bruggmann R."/>
            <person name="Dubchak I."/>
            <person name="Grimwood J."/>
            <person name="Gundlach H."/>
            <person name="Haberer G."/>
            <person name="Hellsten U."/>
            <person name="Mitros T."/>
            <person name="Poliakov A."/>
            <person name="Schmutz J."/>
            <person name="Spannagl M."/>
            <person name="Tang H."/>
            <person name="Wang X."/>
            <person name="Wicker T."/>
            <person name="Bharti A.K."/>
            <person name="Chapman J."/>
            <person name="Feltus F.A."/>
            <person name="Gowik U."/>
            <person name="Grigoriev I.V."/>
            <person name="Lyons E."/>
            <person name="Maher C.A."/>
            <person name="Martis M."/>
            <person name="Narechania A."/>
            <person name="Otillar R.P."/>
            <person name="Penning B.W."/>
            <person name="Salamov A.A."/>
            <person name="Wang Y."/>
            <person name="Zhang L."/>
            <person name="Carpita N.C."/>
            <person name="Freeling M."/>
            <person name="Gingle A.R."/>
            <person name="Hash C.T."/>
            <person name="Keller B."/>
            <person name="Klein P."/>
            <person name="Kresovich S."/>
            <person name="McCann M.C."/>
            <person name="Ming R."/>
            <person name="Peterson D.G."/>
            <person name="Mehboob-ur-Rahman"/>
            <person name="Ware D."/>
            <person name="Westhoff P."/>
            <person name="Mayer K.F."/>
            <person name="Messing J."/>
            <person name="Rokhsar D.S."/>
        </authorList>
    </citation>
    <scope>NUCLEOTIDE SEQUENCE [LARGE SCALE GENOMIC DNA]</scope>
    <source>
        <strain evidence="3">cv. BTx623</strain>
    </source>
</reference>
<keyword evidence="3" id="KW-1185">Reference proteome</keyword>
<reference evidence="3" key="2">
    <citation type="journal article" date="2018" name="Plant J.">
        <title>The Sorghum bicolor reference genome: improved assembly, gene annotations, a transcriptome atlas, and signatures of genome organization.</title>
        <authorList>
            <person name="McCormick R.F."/>
            <person name="Truong S.K."/>
            <person name="Sreedasyam A."/>
            <person name="Jenkins J."/>
            <person name="Shu S."/>
            <person name="Sims D."/>
            <person name="Kennedy M."/>
            <person name="Amirebrahimi M."/>
            <person name="Weers B.D."/>
            <person name="McKinley B."/>
            <person name="Mattison A."/>
            <person name="Morishige D.T."/>
            <person name="Grimwood J."/>
            <person name="Schmutz J."/>
            <person name="Mullet J.E."/>
        </authorList>
    </citation>
    <scope>NUCLEOTIDE SEQUENCE [LARGE SCALE GENOMIC DNA]</scope>
    <source>
        <strain evidence="3">cv. BTx623</strain>
    </source>
</reference>
<name>A0A1B6P6X7_SORBI</name>
<gene>
    <name evidence="2" type="ORF">SORBI_3009G065700</name>
</gene>
<organism evidence="2 3">
    <name type="scientific">Sorghum bicolor</name>
    <name type="common">Sorghum</name>
    <name type="synonym">Sorghum vulgare</name>
    <dbReference type="NCBI Taxonomy" id="4558"/>
    <lineage>
        <taxon>Eukaryota</taxon>
        <taxon>Viridiplantae</taxon>
        <taxon>Streptophyta</taxon>
        <taxon>Embryophyta</taxon>
        <taxon>Tracheophyta</taxon>
        <taxon>Spermatophyta</taxon>
        <taxon>Magnoliopsida</taxon>
        <taxon>Liliopsida</taxon>
        <taxon>Poales</taxon>
        <taxon>Poaceae</taxon>
        <taxon>PACMAD clade</taxon>
        <taxon>Panicoideae</taxon>
        <taxon>Andropogonodae</taxon>
        <taxon>Andropogoneae</taxon>
        <taxon>Sorghinae</taxon>
        <taxon>Sorghum</taxon>
    </lineage>
</organism>
<feature type="chain" id="PRO_5008588593" evidence="1">
    <location>
        <begin position="24"/>
        <end position="130"/>
    </location>
</feature>
<keyword evidence="1" id="KW-0732">Signal</keyword>
<dbReference type="InParanoid" id="A0A1B6P6X7"/>
<accession>A0A1B6P6X7</accession>
<dbReference type="FunCoup" id="A0A1B6P6X7">
    <property type="interactions" value="554"/>
</dbReference>
<feature type="signal peptide" evidence="1">
    <location>
        <begin position="1"/>
        <end position="23"/>
    </location>
</feature>
<dbReference type="AlphaFoldDB" id="A0A1B6P6X7"/>
<protein>
    <submittedName>
        <fullName evidence="2">Uncharacterized protein</fullName>
    </submittedName>
</protein>
<sequence length="130" mass="13523">MASGAAATAAVAVFAILVLSSLGRPETGPLCSDCALLCTVNCTTQIDTTCRSYCENPLAARQSCEKQVFQACTVSSCCNGNCSRDCISVAKDACQFVHDNSIDCESCRGGILQSCPLACNSDCNSTCVKK</sequence>
<evidence type="ECO:0000313" key="2">
    <source>
        <dbReference type="EMBL" id="KXG21457.1"/>
    </source>
</evidence>
<evidence type="ECO:0000313" key="3">
    <source>
        <dbReference type="Proteomes" id="UP000000768"/>
    </source>
</evidence>
<evidence type="ECO:0000256" key="1">
    <source>
        <dbReference type="SAM" id="SignalP"/>
    </source>
</evidence>